<accession>A0A9Y1FM29</accession>
<feature type="transmembrane region" description="Helical" evidence="1">
    <location>
        <begin position="20"/>
        <end position="39"/>
    </location>
</feature>
<protein>
    <submittedName>
        <fullName evidence="2">Uncharacterized protein</fullName>
    </submittedName>
</protein>
<dbReference type="Proteomes" id="UP001201020">
    <property type="component" value="Chromosome"/>
</dbReference>
<dbReference type="EMBL" id="CP084166">
    <property type="protein sequence ID" value="UJG41621.1"/>
    <property type="molecule type" value="Genomic_DNA"/>
</dbReference>
<gene>
    <name evidence="2" type="ORF">K9W45_03940</name>
</gene>
<organism evidence="2">
    <name type="scientific">Candidatus Heimdallarchaeum aukensis</name>
    <dbReference type="NCBI Taxonomy" id="2876573"/>
    <lineage>
        <taxon>Archaea</taxon>
        <taxon>Promethearchaeati</taxon>
        <taxon>Candidatus Heimdallarchaeota</taxon>
        <taxon>Candidatus Heimdallarchaeia (ex Rinke et al. 2021) (nom. nud.)</taxon>
        <taxon>Candidatus Heimdallarchaeales</taxon>
        <taxon>Candidatus Heimdallarchaeaceae</taxon>
        <taxon>Candidatus Heimdallarchaeum</taxon>
    </lineage>
</organism>
<name>A0A9Y1FM29_9ARCH</name>
<keyword evidence="1" id="KW-0812">Transmembrane</keyword>
<proteinExistence type="predicted"/>
<evidence type="ECO:0000256" key="1">
    <source>
        <dbReference type="SAM" id="Phobius"/>
    </source>
</evidence>
<evidence type="ECO:0000313" key="2">
    <source>
        <dbReference type="EMBL" id="UJG41621.1"/>
    </source>
</evidence>
<dbReference type="AlphaFoldDB" id="A0A9Y1FM29"/>
<sequence length="61" mass="7225">MKNGPRESKRGRKRIAERWVILALAIIARIEVQLLFTFSDRLLGEKEFLDMLNKKKEKLII</sequence>
<keyword evidence="1" id="KW-0472">Membrane</keyword>
<keyword evidence="1" id="KW-1133">Transmembrane helix</keyword>
<reference evidence="2" key="1">
    <citation type="journal article" date="2022" name="Nat. Microbiol.">
        <title>Unique mobile elements and scalable gene flow at the prokaryote-eukaryote boundary revealed by circularized Asgard archaea genomes.</title>
        <authorList>
            <person name="Wu F."/>
            <person name="Speth D.R."/>
            <person name="Philosof A."/>
            <person name="Cremiere A."/>
            <person name="Narayanan A."/>
            <person name="Barco R.A."/>
            <person name="Connon S.A."/>
            <person name="Amend J.P."/>
            <person name="Antoshechkin I.A."/>
            <person name="Orphan V.J."/>
        </authorList>
    </citation>
    <scope>NUCLEOTIDE SEQUENCE</scope>
    <source>
        <strain evidence="2">PM71</strain>
    </source>
</reference>